<gene>
    <name evidence="3" type="primary">ureD</name>
    <name evidence="4" type="ORF">LPC04_26255</name>
</gene>
<comment type="subcellular location">
    <subcellularLocation>
        <location evidence="3">Cytoplasm</location>
    </subcellularLocation>
</comment>
<dbReference type="EMBL" id="JAJLJH010000013">
    <property type="protein sequence ID" value="MCK9689235.1"/>
    <property type="molecule type" value="Genomic_DNA"/>
</dbReference>
<protein>
    <recommendedName>
        <fullName evidence="3">Urease accessory protein UreD</fullName>
    </recommendedName>
</protein>
<keyword evidence="3" id="KW-0996">Nickel insertion</keyword>
<organism evidence="4 5">
    <name type="scientific">Scleromatobacter humisilvae</name>
    <dbReference type="NCBI Taxonomy" id="2897159"/>
    <lineage>
        <taxon>Bacteria</taxon>
        <taxon>Pseudomonadati</taxon>
        <taxon>Pseudomonadota</taxon>
        <taxon>Betaproteobacteria</taxon>
        <taxon>Burkholderiales</taxon>
        <taxon>Sphaerotilaceae</taxon>
        <taxon>Scleromatobacter</taxon>
    </lineage>
</organism>
<dbReference type="PANTHER" id="PTHR33643">
    <property type="entry name" value="UREASE ACCESSORY PROTEIN D"/>
    <property type="match status" value="1"/>
</dbReference>
<evidence type="ECO:0000313" key="4">
    <source>
        <dbReference type="EMBL" id="MCK9689235.1"/>
    </source>
</evidence>
<dbReference type="Proteomes" id="UP001139353">
    <property type="component" value="Unassembled WGS sequence"/>
</dbReference>
<evidence type="ECO:0000256" key="3">
    <source>
        <dbReference type="HAMAP-Rule" id="MF_01384"/>
    </source>
</evidence>
<name>A0A9X1YPC0_9BURK</name>
<comment type="similarity">
    <text evidence="1 3">Belongs to the UreD family.</text>
</comment>
<dbReference type="GO" id="GO:0005737">
    <property type="term" value="C:cytoplasm"/>
    <property type="evidence" value="ECO:0007669"/>
    <property type="project" value="UniProtKB-SubCell"/>
</dbReference>
<keyword evidence="5" id="KW-1185">Reference proteome</keyword>
<dbReference type="PANTHER" id="PTHR33643:SF1">
    <property type="entry name" value="UREASE ACCESSORY PROTEIN D"/>
    <property type="match status" value="1"/>
</dbReference>
<dbReference type="HAMAP" id="MF_01384">
    <property type="entry name" value="UreD"/>
    <property type="match status" value="1"/>
</dbReference>
<accession>A0A9X1YPC0</accession>
<dbReference type="Pfam" id="PF01774">
    <property type="entry name" value="UreD"/>
    <property type="match status" value="1"/>
</dbReference>
<evidence type="ECO:0000256" key="2">
    <source>
        <dbReference type="ARBA" id="ARBA00023186"/>
    </source>
</evidence>
<dbReference type="GO" id="GO:0016151">
    <property type="term" value="F:nickel cation binding"/>
    <property type="evidence" value="ECO:0007669"/>
    <property type="project" value="UniProtKB-UniRule"/>
</dbReference>
<comment type="caution">
    <text evidence="4">The sequence shown here is derived from an EMBL/GenBank/DDBJ whole genome shotgun (WGS) entry which is preliminary data.</text>
</comment>
<comment type="function">
    <text evidence="3">Required for maturation of urease via the functional incorporation of the urease nickel metallocenter.</text>
</comment>
<sequence>MAWHASLTLDYRAEPATGGTRADFRHDGPLRVLKSLFPEGPQVCHTVIVHPPGGIVGGDTLDVALTLGGGAHALVTTPGATRFYRSGGARALQAIHARVDGGGRLEWLPLETLVHSGAHADNRMRFELAPGAEMFGWDCVALGLPAADAPFVAGDYRHDIAVGPRWLERGRTSATDAALLDGPCGWAGHRALGTLWFAAGSPLAEDRRERLLDAAREIFATHSLAATAGATSPQPDVVALRVLAPRVEPIHDLMAQVWRAWRALAWAREACVPRVWRT</sequence>
<keyword evidence="3" id="KW-0963">Cytoplasm</keyword>
<dbReference type="InterPro" id="IPR002669">
    <property type="entry name" value="UreD"/>
</dbReference>
<evidence type="ECO:0000313" key="5">
    <source>
        <dbReference type="Proteomes" id="UP001139353"/>
    </source>
</evidence>
<reference evidence="4" key="1">
    <citation type="submission" date="2021-11" db="EMBL/GenBank/DDBJ databases">
        <title>BS-T2-15 a new species belonging to the Comamonadaceae family isolated from the soil of a French oak forest.</title>
        <authorList>
            <person name="Mieszkin S."/>
            <person name="Alain K."/>
        </authorList>
    </citation>
    <scope>NUCLEOTIDE SEQUENCE</scope>
    <source>
        <strain evidence="4">BS-T2-15</strain>
    </source>
</reference>
<proteinExistence type="inferred from homology"/>
<comment type="subunit">
    <text evidence="3">UreD, UreF and UreG form a complex that acts as a GTP-hydrolysis-dependent molecular chaperone, activating the urease apoprotein by helping to assemble the nickel containing metallocenter of UreC. The UreE protein probably delivers the nickel.</text>
</comment>
<dbReference type="AlphaFoldDB" id="A0A9X1YPC0"/>
<evidence type="ECO:0000256" key="1">
    <source>
        <dbReference type="ARBA" id="ARBA00007177"/>
    </source>
</evidence>
<dbReference type="RefSeq" id="WP_275685285.1">
    <property type="nucleotide sequence ID" value="NZ_JAJLJH010000013.1"/>
</dbReference>
<keyword evidence="2 3" id="KW-0143">Chaperone</keyword>